<dbReference type="AlphaFoldDB" id="A0A1B1BNX5"/>
<dbReference type="RefSeq" id="WP_157109276.1">
    <property type="nucleotide sequence ID" value="NZ_CP016282.1"/>
</dbReference>
<protein>
    <recommendedName>
        <fullName evidence="6">Galactose oxidase</fullName>
    </recommendedName>
</protein>
<dbReference type="OrthoDB" id="3420153at2"/>
<dbReference type="KEGG" id="cart:PA27867_3423"/>
<evidence type="ECO:0000313" key="5">
    <source>
        <dbReference type="Proteomes" id="UP000092582"/>
    </source>
</evidence>
<evidence type="ECO:0008006" key="6">
    <source>
        <dbReference type="Google" id="ProtNLM"/>
    </source>
</evidence>
<dbReference type="InterPro" id="IPR015915">
    <property type="entry name" value="Kelch-typ_b-propeller"/>
</dbReference>
<dbReference type="PANTHER" id="PTHR24412:SF489">
    <property type="entry name" value="RING FINGER DOMAIN AND KELCH REPEAT-CONTAINING PROTEIN DDB_G0271372"/>
    <property type="match status" value="1"/>
</dbReference>
<reference evidence="4 5" key="1">
    <citation type="submission" date="2016-06" db="EMBL/GenBank/DDBJ databases">
        <title>Genome sequencing of Cryobacterium arcticum PAMC 27867.</title>
        <authorList>
            <person name="Lee J."/>
            <person name="Kim O.-S."/>
        </authorList>
    </citation>
    <scope>NUCLEOTIDE SEQUENCE [LARGE SCALE GENOMIC DNA]</scope>
    <source>
        <strain evidence="4 5">PAMC 27867</strain>
    </source>
</reference>
<accession>A0A1B1BNX5</accession>
<sequence precursor="true">MKRIRGLAAVLALALSGCAAGAASTPSPSTSEFPMFTDEAWGELPESPLSARRDSVGAWVHDRFVIVGGWSDRPCPALADCDVTEPAQRTGASYNPYTDMWQRIAPAPVPVSQYSSVVLGGDLYLFAFDIANGGLEVGPDGQVPVSFLRYTLDTDTWTTLPSPPSGGALIAAGDRVLSISGSDEIAGGVDSVYDPGSSTWTALPDDPLGRSYDREAVWLDNQLILGANSLGSFDAGSEGPAVVRLAILDSSLTEWTVLPDSDITGIGALAVAGRVVFPFYGVTADRIALGAGQPYAEGGIFNPVDQGWTALPDLPTGTPLDEYANGRPPQIVGDQVLVGGQFLLDPVAGVITPLPRPSWSGRGSATVITGPDSILVWGGVTYDGTVGENHADGYLLGL</sequence>
<dbReference type="PROSITE" id="PS51257">
    <property type="entry name" value="PROKAR_LIPOPROTEIN"/>
    <property type="match status" value="1"/>
</dbReference>
<gene>
    <name evidence="4" type="ORF">PA27867_3423</name>
</gene>
<evidence type="ECO:0000256" key="1">
    <source>
        <dbReference type="ARBA" id="ARBA00022441"/>
    </source>
</evidence>
<dbReference type="EMBL" id="CP016282">
    <property type="protein sequence ID" value="ANP74350.1"/>
    <property type="molecule type" value="Genomic_DNA"/>
</dbReference>
<organism evidence="4 5">
    <name type="scientific">Cryobacterium arcticum</name>
    <dbReference type="NCBI Taxonomy" id="670052"/>
    <lineage>
        <taxon>Bacteria</taxon>
        <taxon>Bacillati</taxon>
        <taxon>Actinomycetota</taxon>
        <taxon>Actinomycetes</taxon>
        <taxon>Micrococcales</taxon>
        <taxon>Microbacteriaceae</taxon>
        <taxon>Cryobacterium</taxon>
    </lineage>
</organism>
<proteinExistence type="predicted"/>
<feature type="chain" id="PRO_5008520034" description="Galactose oxidase" evidence="3">
    <location>
        <begin position="23"/>
        <end position="398"/>
    </location>
</feature>
<feature type="signal peptide" evidence="3">
    <location>
        <begin position="1"/>
        <end position="22"/>
    </location>
</feature>
<keyword evidence="2" id="KW-0677">Repeat</keyword>
<dbReference type="SUPFAM" id="SSF117281">
    <property type="entry name" value="Kelch motif"/>
    <property type="match status" value="1"/>
</dbReference>
<dbReference type="Gene3D" id="2.120.10.80">
    <property type="entry name" value="Kelch-type beta propeller"/>
    <property type="match status" value="1"/>
</dbReference>
<evidence type="ECO:0000256" key="2">
    <source>
        <dbReference type="ARBA" id="ARBA00022737"/>
    </source>
</evidence>
<evidence type="ECO:0000313" key="4">
    <source>
        <dbReference type="EMBL" id="ANP74350.1"/>
    </source>
</evidence>
<keyword evidence="1" id="KW-0880">Kelch repeat</keyword>
<dbReference type="PANTHER" id="PTHR24412">
    <property type="entry name" value="KELCH PROTEIN"/>
    <property type="match status" value="1"/>
</dbReference>
<evidence type="ECO:0000256" key="3">
    <source>
        <dbReference type="SAM" id="SignalP"/>
    </source>
</evidence>
<name>A0A1B1BNX5_9MICO</name>
<keyword evidence="5" id="KW-1185">Reference proteome</keyword>
<keyword evidence="3" id="KW-0732">Signal</keyword>
<dbReference type="Proteomes" id="UP000092582">
    <property type="component" value="Chromosome 1"/>
</dbReference>